<name>A0A2G8KPB3_STIJA</name>
<dbReference type="PANTHER" id="PTHR47331">
    <property type="entry name" value="PHD-TYPE DOMAIN-CONTAINING PROTEIN"/>
    <property type="match status" value="1"/>
</dbReference>
<dbReference type="OrthoDB" id="5984815at2759"/>
<dbReference type="Gene3D" id="3.30.70.270">
    <property type="match status" value="1"/>
</dbReference>
<protein>
    <recommendedName>
        <fullName evidence="4">Peptidase aspartic putative domain-containing protein</fullName>
    </recommendedName>
</protein>
<dbReference type="AlphaFoldDB" id="A0A2G8KPB3"/>
<comment type="caution">
    <text evidence="2">The sequence shown here is derived from an EMBL/GenBank/DDBJ whole genome shotgun (WGS) entry which is preliminary data.</text>
</comment>
<dbReference type="PANTHER" id="PTHR47331:SF5">
    <property type="entry name" value="RIBONUCLEASE H"/>
    <property type="match status" value="1"/>
</dbReference>
<dbReference type="SUPFAM" id="SSF56672">
    <property type="entry name" value="DNA/RNA polymerases"/>
    <property type="match status" value="1"/>
</dbReference>
<feature type="region of interest" description="Disordered" evidence="1">
    <location>
        <begin position="111"/>
        <end position="137"/>
    </location>
</feature>
<keyword evidence="3" id="KW-1185">Reference proteome</keyword>
<evidence type="ECO:0000256" key="1">
    <source>
        <dbReference type="SAM" id="MobiDB-lite"/>
    </source>
</evidence>
<dbReference type="STRING" id="307972.A0A2G8KPB3"/>
<organism evidence="2 3">
    <name type="scientific">Stichopus japonicus</name>
    <name type="common">Sea cucumber</name>
    <dbReference type="NCBI Taxonomy" id="307972"/>
    <lineage>
        <taxon>Eukaryota</taxon>
        <taxon>Metazoa</taxon>
        <taxon>Echinodermata</taxon>
        <taxon>Eleutherozoa</taxon>
        <taxon>Echinozoa</taxon>
        <taxon>Holothuroidea</taxon>
        <taxon>Aspidochirotacea</taxon>
        <taxon>Aspidochirotida</taxon>
        <taxon>Stichopodidae</taxon>
        <taxon>Apostichopus</taxon>
    </lineage>
</organism>
<reference evidence="2 3" key="1">
    <citation type="journal article" date="2017" name="PLoS Biol.">
        <title>The sea cucumber genome provides insights into morphological evolution and visceral regeneration.</title>
        <authorList>
            <person name="Zhang X."/>
            <person name="Sun L."/>
            <person name="Yuan J."/>
            <person name="Sun Y."/>
            <person name="Gao Y."/>
            <person name="Zhang L."/>
            <person name="Li S."/>
            <person name="Dai H."/>
            <person name="Hamel J.F."/>
            <person name="Liu C."/>
            <person name="Yu Y."/>
            <person name="Liu S."/>
            <person name="Lin W."/>
            <person name="Guo K."/>
            <person name="Jin S."/>
            <person name="Xu P."/>
            <person name="Storey K.B."/>
            <person name="Huan P."/>
            <person name="Zhang T."/>
            <person name="Zhou Y."/>
            <person name="Zhang J."/>
            <person name="Lin C."/>
            <person name="Li X."/>
            <person name="Xing L."/>
            <person name="Huo D."/>
            <person name="Sun M."/>
            <person name="Wang L."/>
            <person name="Mercier A."/>
            <person name="Li F."/>
            <person name="Yang H."/>
            <person name="Xiang J."/>
        </authorList>
    </citation>
    <scope>NUCLEOTIDE SEQUENCE [LARGE SCALE GENOMIC DNA]</scope>
    <source>
        <strain evidence="2">Shaxun</strain>
        <tissue evidence="2">Muscle</tissue>
    </source>
</reference>
<dbReference type="Gene3D" id="3.10.10.10">
    <property type="entry name" value="HIV Type 1 Reverse Transcriptase, subunit A, domain 1"/>
    <property type="match status" value="1"/>
</dbReference>
<gene>
    <name evidence="2" type="ORF">BSL78_13292</name>
</gene>
<accession>A0A2G8KPB3</accession>
<sequence>MILGAMTSKLEKRKTVESSEDLWELIGDLNKCKITLSKLGYDNDLNCSNTLLTVQNLLPIHIQTRWSNASHDILTKQATIGLNDLIKFLEKQASVKSTMFGKQLEMNIEKQNKRRFDQRKNDVKKNENKGSYHTASVKAHPSDPTNCPCCSMGTHKLWRCNSFLAMRVEDRWDYASKNKLCFKCLGEHFSPQCTRRQNAFLDDGSEQTYVNEDLVAELGIHGKPEEVKATVLNGKEERFQSFPVKFDISPLNRPEKQYGIEAITIKNVCGKLKPIDWCRVSRDWDHLKDIEFPKFLGSRNKVDILIGLDHAGLHESIHEVKGRSGEPIARLTPLGYTCVGPVAPAARRAFHTRSVSTFHCTVDREVNITLRKFWEVDNMGLNCKVTCHTKEEEEAIRVVIESMAGGDNCRYQVRIPWKEKERKNMTTNNHVSAKKRLESLEKKLIKDEKLGKAYSCVIQGYLDKGYIRKVDEEEPKSSTEWFIPHFPVVKMDRTTTKVRIVYDASAKDRDLCLNDVINNGPKLQNDLCDVLLRFRRDKVAVVCDISEMYLQIEIDEVDRPMFRFMWRDLECKRNQALTNSTD</sequence>
<dbReference type="EMBL" id="MRZV01000445">
    <property type="protein sequence ID" value="PIK49849.1"/>
    <property type="molecule type" value="Genomic_DNA"/>
</dbReference>
<dbReference type="InterPro" id="IPR043502">
    <property type="entry name" value="DNA/RNA_pol_sf"/>
</dbReference>
<dbReference type="Proteomes" id="UP000230750">
    <property type="component" value="Unassembled WGS sequence"/>
</dbReference>
<evidence type="ECO:0008006" key="4">
    <source>
        <dbReference type="Google" id="ProtNLM"/>
    </source>
</evidence>
<proteinExistence type="predicted"/>
<feature type="compositionally biased region" description="Basic and acidic residues" evidence="1">
    <location>
        <begin position="111"/>
        <end position="130"/>
    </location>
</feature>
<evidence type="ECO:0000313" key="2">
    <source>
        <dbReference type="EMBL" id="PIK49849.1"/>
    </source>
</evidence>
<dbReference type="InterPro" id="IPR043128">
    <property type="entry name" value="Rev_trsase/Diguanyl_cyclase"/>
</dbReference>
<evidence type="ECO:0000313" key="3">
    <source>
        <dbReference type="Proteomes" id="UP000230750"/>
    </source>
</evidence>